<comment type="caution">
    <text evidence="2">The sequence shown here is derived from an EMBL/GenBank/DDBJ whole genome shotgun (WGS) entry which is preliminary data.</text>
</comment>
<dbReference type="PANTHER" id="PTHR30522">
    <property type="entry name" value="NUCLEOSIDE TRIPHOSPHATE PYROPHOSPHOHYDROLASE"/>
    <property type="match status" value="1"/>
</dbReference>
<reference evidence="3" key="1">
    <citation type="journal article" date="2019" name="Int. J. Syst. Evol. Microbiol.">
        <title>The Global Catalogue of Microorganisms (GCM) 10K type strain sequencing project: providing services to taxonomists for standard genome sequencing and annotation.</title>
        <authorList>
            <consortium name="The Broad Institute Genomics Platform"/>
            <consortium name="The Broad Institute Genome Sequencing Center for Infectious Disease"/>
            <person name="Wu L."/>
            <person name="Ma J."/>
        </authorList>
    </citation>
    <scope>NUCLEOTIDE SEQUENCE [LARGE SCALE GENOMIC DNA]</scope>
    <source>
        <strain evidence="3">JCM 15910</strain>
    </source>
</reference>
<feature type="domain" description="NTP pyrophosphohydrolase MazG-like" evidence="1">
    <location>
        <begin position="176"/>
        <end position="228"/>
    </location>
</feature>
<dbReference type="InterPro" id="IPR004518">
    <property type="entry name" value="MazG-like_dom"/>
</dbReference>
<accession>A0ABP3XDC9</accession>
<evidence type="ECO:0000313" key="3">
    <source>
        <dbReference type="Proteomes" id="UP001500738"/>
    </source>
</evidence>
<evidence type="ECO:0000313" key="2">
    <source>
        <dbReference type="EMBL" id="GAA0862515.1"/>
    </source>
</evidence>
<dbReference type="Gene3D" id="1.10.287.1080">
    <property type="entry name" value="MazG-like"/>
    <property type="match status" value="2"/>
</dbReference>
<dbReference type="CDD" id="cd11529">
    <property type="entry name" value="NTP-PPase_MazG_Cterm"/>
    <property type="match status" value="1"/>
</dbReference>
<dbReference type="NCBIfam" id="NF007113">
    <property type="entry name" value="PRK09562.1"/>
    <property type="match status" value="1"/>
</dbReference>
<dbReference type="InterPro" id="IPR011551">
    <property type="entry name" value="NTP_PyrPHydrolase_MazG"/>
</dbReference>
<dbReference type="EMBL" id="BAAAFE010000003">
    <property type="protein sequence ID" value="GAA0862515.1"/>
    <property type="molecule type" value="Genomic_DNA"/>
</dbReference>
<organism evidence="2 3">
    <name type="scientific">Sphingopyxis soli</name>
    <dbReference type="NCBI Taxonomy" id="592051"/>
    <lineage>
        <taxon>Bacteria</taxon>
        <taxon>Pseudomonadati</taxon>
        <taxon>Pseudomonadota</taxon>
        <taxon>Alphaproteobacteria</taxon>
        <taxon>Sphingomonadales</taxon>
        <taxon>Sphingomonadaceae</taxon>
        <taxon>Sphingopyxis</taxon>
    </lineage>
</organism>
<dbReference type="InterPro" id="IPR048015">
    <property type="entry name" value="NTP-PPase_MazG-like_N"/>
</dbReference>
<protein>
    <submittedName>
        <fullName evidence="2">Nucleoside triphosphate pyrophosphohydrolase</fullName>
    </submittedName>
</protein>
<dbReference type="RefSeq" id="WP_215351257.1">
    <property type="nucleotide sequence ID" value="NZ_BAAAFE010000003.1"/>
</dbReference>
<dbReference type="SUPFAM" id="SSF101386">
    <property type="entry name" value="all-alpha NTP pyrophosphatases"/>
    <property type="match status" value="2"/>
</dbReference>
<dbReference type="Proteomes" id="UP001500738">
    <property type="component" value="Unassembled WGS sequence"/>
</dbReference>
<dbReference type="InterPro" id="IPR048011">
    <property type="entry name" value="NTP-PPase_MazG-like_C"/>
</dbReference>
<evidence type="ECO:0000259" key="1">
    <source>
        <dbReference type="Pfam" id="PF03819"/>
    </source>
</evidence>
<sequence>MSETATPAVQSPIDRLLAVMAKLRDPNGGCEWDLAQNFSTIAPYTIEEAYEVADAIAGGDPAAICDELGDLLLQVVFHSQIATDEGLFGFDDVATAISDKMERRHPHIFGDVRTDDVRVQWETIKAAERASDGPKSALDGVALSLPALLRAQKLQGRAARVGFDWPDAEGPREKIAEELAEVVTAPDESARAEEIGDLLFAVVNYARHLGVDAESALRAANDKFARRFQAVEDRAGPDIAKLPLDTLEMHWQAVKAAERS</sequence>
<dbReference type="CDD" id="cd11528">
    <property type="entry name" value="NTP-PPase_MazG_Nterm"/>
    <property type="match status" value="1"/>
</dbReference>
<name>A0ABP3XDC9_9SPHN</name>
<feature type="domain" description="NTP pyrophosphohydrolase MazG-like" evidence="1">
    <location>
        <begin position="36"/>
        <end position="109"/>
    </location>
</feature>
<dbReference type="PANTHER" id="PTHR30522:SF0">
    <property type="entry name" value="NUCLEOSIDE TRIPHOSPHATE PYROPHOSPHOHYDROLASE"/>
    <property type="match status" value="1"/>
</dbReference>
<gene>
    <name evidence="2" type="primary">mazG</name>
    <name evidence="2" type="ORF">GCM10009115_09500</name>
</gene>
<dbReference type="Pfam" id="PF03819">
    <property type="entry name" value="MazG"/>
    <property type="match status" value="2"/>
</dbReference>
<keyword evidence="3" id="KW-1185">Reference proteome</keyword>
<proteinExistence type="predicted"/>
<dbReference type="NCBIfam" id="TIGR00444">
    <property type="entry name" value="mazG"/>
    <property type="match status" value="1"/>
</dbReference>